<gene>
    <name evidence="1" type="ORF">BS1321_14655</name>
</gene>
<evidence type="ECO:0000313" key="1">
    <source>
        <dbReference type="EMBL" id="ASS95060.1"/>
    </source>
</evidence>
<protein>
    <submittedName>
        <fullName evidence="1">Uncharacterized protein</fullName>
    </submittedName>
</protein>
<evidence type="ECO:0000313" key="2">
    <source>
        <dbReference type="Proteomes" id="UP000214618"/>
    </source>
</evidence>
<name>A0A223EIK1_9BACI</name>
<accession>A0A223EIK1</accession>
<reference evidence="1 2" key="1">
    <citation type="submission" date="2016-10" db="EMBL/GenBank/DDBJ databases">
        <title>The whole genome sequencing and assembly of Bacillus simplex DSM 1321 strain.</title>
        <authorList>
            <person name="Park M.-K."/>
            <person name="Lee Y.-J."/>
            <person name="Yi H."/>
            <person name="Bahn Y.-S."/>
            <person name="Kim J.F."/>
            <person name="Lee D.-W."/>
        </authorList>
    </citation>
    <scope>NUCLEOTIDE SEQUENCE [LARGE SCALE GENOMIC DNA]</scope>
    <source>
        <strain evidence="1 2">DSM 1321</strain>
    </source>
</reference>
<dbReference type="EMBL" id="CP017704">
    <property type="protein sequence ID" value="ASS95060.1"/>
    <property type="molecule type" value="Genomic_DNA"/>
</dbReference>
<proteinExistence type="predicted"/>
<dbReference type="Proteomes" id="UP000214618">
    <property type="component" value="Chromosome"/>
</dbReference>
<sequence>MAVKVYGVGGANTSAKEVKELLYCKTIRIPFGRGCNITGTWRMSVNFRLKGELIMQSISKA</sequence>
<dbReference type="AlphaFoldDB" id="A0A223EIK1"/>
<organism evidence="1 2">
    <name type="scientific">Peribacillus simplex NBRC 15720 = DSM 1321</name>
    <dbReference type="NCBI Taxonomy" id="1349754"/>
    <lineage>
        <taxon>Bacteria</taxon>
        <taxon>Bacillati</taxon>
        <taxon>Bacillota</taxon>
        <taxon>Bacilli</taxon>
        <taxon>Bacillales</taxon>
        <taxon>Bacillaceae</taxon>
        <taxon>Peribacillus</taxon>
    </lineage>
</organism>